<dbReference type="InterPro" id="IPR036390">
    <property type="entry name" value="WH_DNA-bd_sf"/>
</dbReference>
<dbReference type="EMBL" id="CACRUA010000026">
    <property type="protein sequence ID" value="VYU41754.1"/>
    <property type="molecule type" value="Genomic_DNA"/>
</dbReference>
<dbReference type="InterPro" id="IPR018597">
    <property type="entry name" value="Phage_Tuc2009_YjcQ"/>
</dbReference>
<gene>
    <name evidence="1" type="ORF">CSLFYP84_02168</name>
</gene>
<proteinExistence type="predicted"/>
<dbReference type="InterPro" id="IPR036388">
    <property type="entry name" value="WH-like_DNA-bd_sf"/>
</dbReference>
<dbReference type="Pfam" id="PF09639">
    <property type="entry name" value="YjcQ"/>
    <property type="match status" value="1"/>
</dbReference>
<evidence type="ECO:0000313" key="1">
    <source>
        <dbReference type="EMBL" id="VYU41754.1"/>
    </source>
</evidence>
<sequence>MDNFKIIYRILKLLEEAMDYDQFDTSMLTPELLGVSENRLNHILKMLQESGYITGIIYRAGLSGVKLNRPEITLKGLEYLEENSIMKKVAGLLKGIKETVPGL</sequence>
<name>A0A6N3EPP2_CLOSY</name>
<accession>A0A6N3EPP2</accession>
<dbReference type="Gene3D" id="1.10.10.10">
    <property type="entry name" value="Winged helix-like DNA-binding domain superfamily/Winged helix DNA-binding domain"/>
    <property type="match status" value="1"/>
</dbReference>
<dbReference type="RefSeq" id="WP_156684647.1">
    <property type="nucleotide sequence ID" value="NZ_CACRUA010000026.1"/>
</dbReference>
<protein>
    <submittedName>
        <fullName evidence="1">YjcQ protein</fullName>
    </submittedName>
</protein>
<dbReference type="SUPFAM" id="SSF46785">
    <property type="entry name" value="Winged helix' DNA-binding domain"/>
    <property type="match status" value="1"/>
</dbReference>
<reference evidence="1" key="1">
    <citation type="submission" date="2019-11" db="EMBL/GenBank/DDBJ databases">
        <authorList>
            <person name="Feng L."/>
        </authorList>
    </citation>
    <scope>NUCLEOTIDE SEQUENCE</scope>
    <source>
        <strain evidence="1">CsymbiosumLFYP84</strain>
    </source>
</reference>
<organism evidence="1">
    <name type="scientific">Clostridium symbiosum</name>
    <name type="common">Bacteroides symbiosus</name>
    <dbReference type="NCBI Taxonomy" id="1512"/>
    <lineage>
        <taxon>Bacteria</taxon>
        <taxon>Bacillati</taxon>
        <taxon>Bacillota</taxon>
        <taxon>Clostridia</taxon>
        <taxon>Lachnospirales</taxon>
        <taxon>Lachnospiraceae</taxon>
        <taxon>Otoolea</taxon>
    </lineage>
</organism>
<dbReference type="AlphaFoldDB" id="A0A6N3EPP2"/>